<evidence type="ECO:0000313" key="2">
    <source>
        <dbReference type="Proteomes" id="UP000244722"/>
    </source>
</evidence>
<dbReference type="OrthoDB" id="5317234at2759"/>
<protein>
    <submittedName>
        <fullName evidence="1">Uncharacterized protein</fullName>
    </submittedName>
</protein>
<comment type="caution">
    <text evidence="1">The sequence shown here is derived from an EMBL/GenBank/DDBJ whole genome shotgun (WGS) entry which is preliminary data.</text>
</comment>
<reference evidence="1 2" key="1">
    <citation type="submission" date="2017-04" db="EMBL/GenBank/DDBJ databases">
        <title>Draft genome sequence of Tuber borchii Vittad., a whitish edible truffle.</title>
        <authorList>
            <consortium name="DOE Joint Genome Institute"/>
            <person name="Murat C."/>
            <person name="Kuo A."/>
            <person name="Barry K.W."/>
            <person name="Clum A."/>
            <person name="Dockter R.B."/>
            <person name="Fauchery L."/>
            <person name="Iotti M."/>
            <person name="Kohler A."/>
            <person name="Labutti K."/>
            <person name="Lindquist E.A."/>
            <person name="Lipzen A."/>
            <person name="Ohm R.A."/>
            <person name="Wang M."/>
            <person name="Grigoriev I.V."/>
            <person name="Zambonelli A."/>
            <person name="Martin F.M."/>
        </authorList>
    </citation>
    <scope>NUCLEOTIDE SEQUENCE [LARGE SCALE GENOMIC DNA]</scope>
    <source>
        <strain evidence="1 2">Tbo3840</strain>
    </source>
</reference>
<name>A0A2T6ZQ58_TUBBO</name>
<dbReference type="EMBL" id="NESQ01000148">
    <property type="protein sequence ID" value="PUU77612.1"/>
    <property type="molecule type" value="Genomic_DNA"/>
</dbReference>
<keyword evidence="2" id="KW-1185">Reference proteome</keyword>
<sequence length="782" mass="87733">MTTGDGKLSVAFPEKVGDCAFVIEIMLSVEPAYIEGKAYKTFIFAGLPRCKNPVYIDFRIRDTSDWQFTTLPTLDLCGGDGSKFTDTRLRGTLDTSEFNQNTPKNLFIRALRCPTSPEAQNFEMKIETRATFAWRCSDGQIIAEFDIRLEFPGIVPEIGPERNQVHLFITNGPDNQDDLIVESPNSDLVEFSLGEREFVKDNLGRMVKLLQVDRLMKDVGNSLRVCFRKEQGMAPQTVDIPTIRAGGESKIISEMVSIQTPKLPLLVTCSPDKLFWQEFLTQGIAENSPATRFMRLRPEAGEEFLRVRIDSLTPAHLIANEELEREGNGYHNFVDQVTYIIEDSVDAGNGFPSVGVSMRFSLGVPLTIEPMDEIIRVHSGDFRLNFVTINHIFVGRGVVFEDGSEVILLNYDLIEHEDDGNSICKREERLMIRIEWSNETNQILPHRKVQYRLPQVSGKVIGRAVVKCSNREARVIYRAQGLFETLNVSSELTRGRVILAGLGSKSRDLFFEIPYGFKSAQGSLRALQEFEQGQSVSLTPNAPNGGDQTRHSLNAETGRTSCSLVSHPGMSITLTDPGLQSPMPQGEGRTDYITGHNHRRRSSKWLFAVFLVLILAANFLGQMNRIDGLKGWLRRNETMLKEVESSHRQLLLRLASAAQQEPEGAGRYVFVIGRLGPHDLLAIVPAPTTESGRKDMLAAGIKEQGWRETEIEEERLQDAYPVKVPYEDTGRSLAHHRGAARVLQEVPLSGTFERVMVSTLDYLWGLVLRAYRGHSNNNRAAE</sequence>
<dbReference type="Proteomes" id="UP000244722">
    <property type="component" value="Unassembled WGS sequence"/>
</dbReference>
<accession>A0A2T6ZQ58</accession>
<dbReference type="AlphaFoldDB" id="A0A2T6ZQ58"/>
<organism evidence="1 2">
    <name type="scientific">Tuber borchii</name>
    <name type="common">White truffle</name>
    <dbReference type="NCBI Taxonomy" id="42251"/>
    <lineage>
        <taxon>Eukaryota</taxon>
        <taxon>Fungi</taxon>
        <taxon>Dikarya</taxon>
        <taxon>Ascomycota</taxon>
        <taxon>Pezizomycotina</taxon>
        <taxon>Pezizomycetes</taxon>
        <taxon>Pezizales</taxon>
        <taxon>Tuberaceae</taxon>
        <taxon>Tuber</taxon>
    </lineage>
</organism>
<gene>
    <name evidence="1" type="ORF">B9Z19DRAFT_1086013</name>
</gene>
<evidence type="ECO:0000313" key="1">
    <source>
        <dbReference type="EMBL" id="PUU77612.1"/>
    </source>
</evidence>
<proteinExistence type="predicted"/>